<feature type="transmembrane region" description="Helical" evidence="9">
    <location>
        <begin position="392"/>
        <end position="413"/>
    </location>
</feature>
<accession>A0A376BC22</accession>
<dbReference type="GO" id="GO:0030322">
    <property type="term" value="P:stabilization of membrane potential"/>
    <property type="evidence" value="ECO:0007669"/>
    <property type="project" value="TreeGrafter"/>
</dbReference>
<feature type="transmembrane region" description="Helical" evidence="9">
    <location>
        <begin position="83"/>
        <end position="105"/>
    </location>
</feature>
<evidence type="ECO:0000256" key="4">
    <source>
        <dbReference type="ARBA" id="ARBA00022989"/>
    </source>
</evidence>
<keyword evidence="12" id="KW-1185">Reference proteome</keyword>
<feature type="domain" description="Potassium channel" evidence="10">
    <location>
        <begin position="345"/>
        <end position="417"/>
    </location>
</feature>
<keyword evidence="3 8" id="KW-0812">Transmembrane</keyword>
<name>A0A376BC22_9ASCO</name>
<evidence type="ECO:0000256" key="9">
    <source>
        <dbReference type="SAM" id="Phobius"/>
    </source>
</evidence>
<evidence type="ECO:0000256" key="7">
    <source>
        <dbReference type="ARBA" id="ARBA00023303"/>
    </source>
</evidence>
<dbReference type="AlphaFoldDB" id="A0A376BC22"/>
<evidence type="ECO:0000313" key="12">
    <source>
        <dbReference type="Proteomes" id="UP000262825"/>
    </source>
</evidence>
<dbReference type="VEuPathDB" id="FungiDB:SCODWIG_03928"/>
<dbReference type="PRINTS" id="PR01333">
    <property type="entry name" value="2POREKCHANEL"/>
</dbReference>
<comment type="subcellular location">
    <subcellularLocation>
        <location evidence="1">Membrane</location>
        <topology evidence="1">Multi-pass membrane protein</topology>
    </subcellularLocation>
</comment>
<evidence type="ECO:0000259" key="10">
    <source>
        <dbReference type="Pfam" id="PF07885"/>
    </source>
</evidence>
<dbReference type="GO" id="GO:0022841">
    <property type="term" value="F:potassium ion leak channel activity"/>
    <property type="evidence" value="ECO:0007669"/>
    <property type="project" value="TreeGrafter"/>
</dbReference>
<evidence type="ECO:0000256" key="5">
    <source>
        <dbReference type="ARBA" id="ARBA00023065"/>
    </source>
</evidence>
<comment type="similarity">
    <text evidence="8">Belongs to the two pore domain potassium channel (TC 1.A.1.8) family.</text>
</comment>
<feature type="transmembrane region" description="Helical" evidence="9">
    <location>
        <begin position="367"/>
        <end position="385"/>
    </location>
</feature>
<feature type="transmembrane region" description="Helical" evidence="9">
    <location>
        <begin position="335"/>
        <end position="355"/>
    </location>
</feature>
<evidence type="ECO:0000256" key="6">
    <source>
        <dbReference type="ARBA" id="ARBA00023136"/>
    </source>
</evidence>
<keyword evidence="6 9" id="KW-0472">Membrane</keyword>
<feature type="transmembrane region" description="Helical" evidence="9">
    <location>
        <begin position="223"/>
        <end position="240"/>
    </location>
</feature>
<reference evidence="12" key="1">
    <citation type="submission" date="2018-06" db="EMBL/GenBank/DDBJ databases">
        <authorList>
            <person name="Guldener U."/>
        </authorList>
    </citation>
    <scope>NUCLEOTIDE SEQUENCE [LARGE SCALE GENOMIC DNA]</scope>
    <source>
        <strain evidence="12">UTAD17</strain>
    </source>
</reference>
<evidence type="ECO:0000313" key="11">
    <source>
        <dbReference type="EMBL" id="SSD62166.1"/>
    </source>
</evidence>
<dbReference type="SUPFAM" id="SSF81324">
    <property type="entry name" value="Voltage-gated potassium channels"/>
    <property type="match status" value="2"/>
</dbReference>
<dbReference type="EMBL" id="UFAJ01001208">
    <property type="protein sequence ID" value="SSD62166.1"/>
    <property type="molecule type" value="Genomic_DNA"/>
</dbReference>
<proteinExistence type="inferred from homology"/>
<protein>
    <submittedName>
        <fullName evidence="11">Related to Outward-rectifier potassium channel TOK1</fullName>
    </submittedName>
</protein>
<dbReference type="Proteomes" id="UP000262825">
    <property type="component" value="Unassembled WGS sequence"/>
</dbReference>
<keyword evidence="7 8" id="KW-0407">Ion channel</keyword>
<sequence>MRYTDFGPWRFDSRTLKFNHHKIVLINLDPDSREFLFWFGISCYFPVITAVTGPIANMLSIACVVNKWRMTSTGKELSDPRGIFVINIISLIVGYISNIILLMHFSKKITYLRSQLFNIIGWTLASVLLLIDVIVCSKIEYKHGLYHRAIGFWYAVFTVILYFCCTLTLSVHFLGYFKNFYPPEFNLTDNERAVMVYTFCLSIWFIWGAGMFSGLLDISYGVALYYETASVLTVGIGDFVPHNVAGKIMCLFFSLIGVILVCLIIATTLSIIKNSASSIIAFHKLERERIKNLKEYQLKGKKSPYDKSLISNYESIEQFRLMRQLQSKVRKRTKMIVLVITLFVFISFWLVGALVFKFTESWDYFDAMYFCFLCFITIGYGDFAAKSSAGRAFWVIWALAAVPLMTALISTVGDFLFDIGTPVIKFCDTKLRWGLFFIFRMLKRIIFYKHIRSETIQQDFRIECREEEQKKEIEDEVYDQDVETHQAEETLHYLSSQGLGQVGDVLTDEQIHFKIKQIILLQKIYSVLSYENHKYKLKFEEWVYLYSLLQDVKLQFLNIDNFWLSEYSPLRYPMNESRFALLQLTSSLEQEVDNIILRATNRAPSIPKRHE</sequence>
<gene>
    <name evidence="11" type="ORF">SCODWIG_03928</name>
</gene>
<dbReference type="GO" id="GO:0015271">
    <property type="term" value="F:outward rectifier potassium channel activity"/>
    <property type="evidence" value="ECO:0007669"/>
    <property type="project" value="TreeGrafter"/>
</dbReference>
<dbReference type="Gene3D" id="1.10.287.70">
    <property type="match status" value="2"/>
</dbReference>
<feature type="transmembrane region" description="Helical" evidence="9">
    <location>
        <begin position="117"/>
        <end position="139"/>
    </location>
</feature>
<evidence type="ECO:0000256" key="1">
    <source>
        <dbReference type="ARBA" id="ARBA00004141"/>
    </source>
</evidence>
<evidence type="ECO:0000256" key="8">
    <source>
        <dbReference type="RuleBase" id="RU003857"/>
    </source>
</evidence>
<keyword evidence="4 9" id="KW-1133">Transmembrane helix</keyword>
<organism evidence="11 12">
    <name type="scientific">Saccharomycodes ludwigii</name>
    <dbReference type="NCBI Taxonomy" id="36035"/>
    <lineage>
        <taxon>Eukaryota</taxon>
        <taxon>Fungi</taxon>
        <taxon>Dikarya</taxon>
        <taxon>Ascomycota</taxon>
        <taxon>Saccharomycotina</taxon>
        <taxon>Saccharomycetes</taxon>
        <taxon>Saccharomycodales</taxon>
        <taxon>Saccharomycodaceae</taxon>
        <taxon>Saccharomycodes</taxon>
    </lineage>
</organism>
<feature type="transmembrane region" description="Helical" evidence="9">
    <location>
        <begin position="35"/>
        <end position="62"/>
    </location>
</feature>
<keyword evidence="5 8" id="KW-0406">Ion transport</keyword>
<dbReference type="InterPro" id="IPR003280">
    <property type="entry name" value="2pore_dom_K_chnl"/>
</dbReference>
<evidence type="ECO:0000256" key="3">
    <source>
        <dbReference type="ARBA" id="ARBA00022692"/>
    </source>
</evidence>
<dbReference type="PANTHER" id="PTHR11003:SF342">
    <property type="entry name" value="OUTWARD-RECTIFIER POTASSIUM CHANNEL TOK1"/>
    <property type="match status" value="1"/>
</dbReference>
<keyword evidence="2 8" id="KW-0813">Transport</keyword>
<feature type="transmembrane region" description="Helical" evidence="9">
    <location>
        <begin position="194"/>
        <end position="216"/>
    </location>
</feature>
<dbReference type="GO" id="GO:0005886">
    <property type="term" value="C:plasma membrane"/>
    <property type="evidence" value="ECO:0007669"/>
    <property type="project" value="TreeGrafter"/>
</dbReference>
<feature type="domain" description="Potassium channel" evidence="10">
    <location>
        <begin position="200"/>
        <end position="272"/>
    </location>
</feature>
<feature type="transmembrane region" description="Helical" evidence="9">
    <location>
        <begin position="252"/>
        <end position="272"/>
    </location>
</feature>
<evidence type="ECO:0000256" key="2">
    <source>
        <dbReference type="ARBA" id="ARBA00022448"/>
    </source>
</evidence>
<dbReference type="PANTHER" id="PTHR11003">
    <property type="entry name" value="POTASSIUM CHANNEL, SUBFAMILY K"/>
    <property type="match status" value="1"/>
</dbReference>
<dbReference type="Pfam" id="PF07885">
    <property type="entry name" value="Ion_trans_2"/>
    <property type="match status" value="2"/>
</dbReference>
<feature type="transmembrane region" description="Helical" evidence="9">
    <location>
        <begin position="151"/>
        <end position="174"/>
    </location>
</feature>
<dbReference type="InterPro" id="IPR013099">
    <property type="entry name" value="K_chnl_dom"/>
</dbReference>